<feature type="domain" description="Solute-binding protein family 5" evidence="2">
    <location>
        <begin position="96"/>
        <end position="463"/>
    </location>
</feature>
<comment type="caution">
    <text evidence="3">The sequence shown here is derived from an EMBL/GenBank/DDBJ whole genome shotgun (WGS) entry which is preliminary data.</text>
</comment>
<dbReference type="InterPro" id="IPR000914">
    <property type="entry name" value="SBP_5_dom"/>
</dbReference>
<evidence type="ECO:0000313" key="3">
    <source>
        <dbReference type="EMBL" id="MDH6197346.1"/>
    </source>
</evidence>
<dbReference type="Pfam" id="PF00496">
    <property type="entry name" value="SBP_bac_5"/>
    <property type="match status" value="1"/>
</dbReference>
<keyword evidence="1" id="KW-0732">Signal</keyword>
<evidence type="ECO:0000259" key="2">
    <source>
        <dbReference type="Pfam" id="PF00496"/>
    </source>
</evidence>
<dbReference type="EMBL" id="JARXVE010000006">
    <property type="protein sequence ID" value="MDH6197346.1"/>
    <property type="molecule type" value="Genomic_DNA"/>
</dbReference>
<evidence type="ECO:0000256" key="1">
    <source>
        <dbReference type="SAM" id="SignalP"/>
    </source>
</evidence>
<dbReference type="SUPFAM" id="SSF53850">
    <property type="entry name" value="Periplasmic binding protein-like II"/>
    <property type="match status" value="1"/>
</dbReference>
<dbReference type="PANTHER" id="PTHR30290">
    <property type="entry name" value="PERIPLASMIC BINDING COMPONENT OF ABC TRANSPORTER"/>
    <property type="match status" value="1"/>
</dbReference>
<dbReference type="InterPro" id="IPR039424">
    <property type="entry name" value="SBP_5"/>
</dbReference>
<dbReference type="InterPro" id="IPR030678">
    <property type="entry name" value="Peptide/Ni-bd"/>
</dbReference>
<feature type="chain" id="PRO_5046704995" evidence="1">
    <location>
        <begin position="25"/>
        <end position="548"/>
    </location>
</feature>
<dbReference type="Gene3D" id="3.10.105.10">
    <property type="entry name" value="Dipeptide-binding Protein, Domain 3"/>
    <property type="match status" value="1"/>
</dbReference>
<feature type="signal peptide" evidence="1">
    <location>
        <begin position="1"/>
        <end position="24"/>
    </location>
</feature>
<reference evidence="3 4" key="1">
    <citation type="submission" date="2023-04" db="EMBL/GenBank/DDBJ databases">
        <title>Forest soil microbial communities from Buena Vista Peninsula, Colon Province, Panama.</title>
        <authorList>
            <person name="Bouskill N."/>
        </authorList>
    </citation>
    <scope>NUCLEOTIDE SEQUENCE [LARGE SCALE GENOMIC DNA]</scope>
    <source>
        <strain evidence="3 4">AC80</strain>
    </source>
</reference>
<dbReference type="PIRSF" id="PIRSF002741">
    <property type="entry name" value="MppA"/>
    <property type="match status" value="1"/>
</dbReference>
<dbReference type="Gene3D" id="3.40.190.10">
    <property type="entry name" value="Periplasmic binding protein-like II"/>
    <property type="match status" value="1"/>
</dbReference>
<name>A0ABT6L318_9MYCO</name>
<dbReference type="Proteomes" id="UP001160130">
    <property type="component" value="Unassembled WGS sequence"/>
</dbReference>
<evidence type="ECO:0000313" key="4">
    <source>
        <dbReference type="Proteomes" id="UP001160130"/>
    </source>
</evidence>
<dbReference type="CDD" id="cd00995">
    <property type="entry name" value="PBP2_NikA_DppA_OppA_like"/>
    <property type="match status" value="1"/>
</dbReference>
<dbReference type="Gene3D" id="3.90.76.10">
    <property type="entry name" value="Dipeptide-binding Protein, Domain 1"/>
    <property type="match status" value="1"/>
</dbReference>
<organism evidence="3 4">
    <name type="scientific">Mycolicibacterium frederiksbergense</name>
    <dbReference type="NCBI Taxonomy" id="117567"/>
    <lineage>
        <taxon>Bacteria</taxon>
        <taxon>Bacillati</taxon>
        <taxon>Actinomycetota</taxon>
        <taxon>Actinomycetes</taxon>
        <taxon>Mycobacteriales</taxon>
        <taxon>Mycobacteriaceae</taxon>
        <taxon>Mycolicibacterium</taxon>
    </lineage>
</organism>
<sequence>MKTICSPTRRSAVAVLVVSSVLLAGCAGSGGQHDTAPRTLQTMTPEAGGAIDTLRWALPEGEPTSVDPAKVGDYSPAAVATNVCEGLAAFDADFNLRPNLAKTITKPDPTTYVFDLQPNVRFSNGDPMTTDDVVYSLKRNMDPEVGSFWSSYYQSVSSIDVTGPNQVTVRLSRPDLLFESAMATLAGAVSQRKFVEQAGNRYGAPTGGVMCTGPFTMQSWKPGESITLKRNETYWNREHAAKAATVDFRIVTEPSTLTSALQAGEIDGAYELPVSTRSALANSATGSVYDGPSTQMIELIPTEKAGPMSNVAVRTALDLAIDKKALSQSVYGGAAEPLKSFIPPFMWGSGPARAIYQQAYDKLPDTTEANIEEAKKLVDSAGLTDRAFTAAVGSGDEAGLRTLTFVQSAAKEIGLDMKIKQVQPTENSEMFYDESARAAVDLLYAKGYAEMASPLAYAPEFAGEGGLFNWTGYSDPKVQDLLQQARQTDDPHKSAQLFTEAQALFVPQRLAIPLVSPNESLFLKNTISGAPASFAYIDMPWAAMIGAK</sequence>
<proteinExistence type="predicted"/>
<gene>
    <name evidence="3" type="ORF">M2272_003999</name>
</gene>
<protein>
    <submittedName>
        <fullName evidence="3">Peptide/nickel transport system substrate-binding protein</fullName>
    </submittedName>
</protein>
<accession>A0ABT6L318</accession>
<keyword evidence="4" id="KW-1185">Reference proteome</keyword>
<dbReference type="PROSITE" id="PS51257">
    <property type="entry name" value="PROKAR_LIPOPROTEIN"/>
    <property type="match status" value="1"/>
</dbReference>